<gene>
    <name evidence="2" type="ORF">OU415_11955</name>
</gene>
<proteinExistence type="predicted"/>
<evidence type="ECO:0000313" key="3">
    <source>
        <dbReference type="Proteomes" id="UP001210380"/>
    </source>
</evidence>
<feature type="region of interest" description="Disordered" evidence="1">
    <location>
        <begin position="76"/>
        <end position="139"/>
    </location>
</feature>
<accession>A0ABT4UWR7</accession>
<reference evidence="2 3" key="1">
    <citation type="submission" date="2022-11" db="EMBL/GenBank/DDBJ databases">
        <title>Draft genome sequence of Saccharopolyspora sp. WRP15-2 isolated from rhizosphere soils of wild rice in Thailand.</title>
        <authorList>
            <person name="Duangmal K."/>
            <person name="Kammanee S."/>
            <person name="Muangham S."/>
        </authorList>
    </citation>
    <scope>NUCLEOTIDE SEQUENCE [LARGE SCALE GENOMIC DNA]</scope>
    <source>
        <strain evidence="2 3">WRP15-2</strain>
    </source>
</reference>
<protein>
    <submittedName>
        <fullName evidence="2">Uncharacterized protein</fullName>
    </submittedName>
</protein>
<sequence>MLYLFLSFVARVRWAAAVLCIVASFEGEAGLPDVDRYTLLQWSRRANTSQALALRSKIVLTCAEGRNNKDVAARQGIRPHTVENLKERREDRAPQEEASPEVQERIRASFENPAAPSIDYRWPDAASHPLSPRTADKHQHPTNASIEWCRHDLSRSSVSVGGHAVLKGPVGRRNPAEDVCIAGRTINADQLPIDQ</sequence>
<name>A0ABT4UWR7_9PSEU</name>
<feature type="compositionally biased region" description="Basic and acidic residues" evidence="1">
    <location>
        <begin position="80"/>
        <end position="95"/>
    </location>
</feature>
<dbReference type="Proteomes" id="UP001210380">
    <property type="component" value="Unassembled WGS sequence"/>
</dbReference>
<organism evidence="2 3">
    <name type="scientific">Saccharopolyspora oryzae</name>
    <dbReference type="NCBI Taxonomy" id="2997343"/>
    <lineage>
        <taxon>Bacteria</taxon>
        <taxon>Bacillati</taxon>
        <taxon>Actinomycetota</taxon>
        <taxon>Actinomycetes</taxon>
        <taxon>Pseudonocardiales</taxon>
        <taxon>Pseudonocardiaceae</taxon>
        <taxon>Saccharopolyspora</taxon>
    </lineage>
</organism>
<evidence type="ECO:0000313" key="2">
    <source>
        <dbReference type="EMBL" id="MDA3626152.1"/>
    </source>
</evidence>
<dbReference type="RefSeq" id="WP_270948734.1">
    <property type="nucleotide sequence ID" value="NZ_JAQGLA010000013.1"/>
</dbReference>
<evidence type="ECO:0000256" key="1">
    <source>
        <dbReference type="SAM" id="MobiDB-lite"/>
    </source>
</evidence>
<comment type="caution">
    <text evidence="2">The sequence shown here is derived from an EMBL/GenBank/DDBJ whole genome shotgun (WGS) entry which is preliminary data.</text>
</comment>
<keyword evidence="3" id="KW-1185">Reference proteome</keyword>
<dbReference type="EMBL" id="JAQGLA010000013">
    <property type="protein sequence ID" value="MDA3626152.1"/>
    <property type="molecule type" value="Genomic_DNA"/>
</dbReference>